<accession>A0ABS5HXU2</accession>
<comment type="caution">
    <text evidence="2">The sequence shown here is derived from an EMBL/GenBank/DDBJ whole genome shotgun (WGS) entry which is preliminary data.</text>
</comment>
<gene>
    <name evidence="2" type="ORF">G3R48_01095</name>
</gene>
<name>A0ABS5HXU2_9GAMM</name>
<feature type="transmembrane region" description="Helical" evidence="1">
    <location>
        <begin position="54"/>
        <end position="74"/>
    </location>
</feature>
<feature type="transmembrane region" description="Helical" evidence="1">
    <location>
        <begin position="80"/>
        <end position="100"/>
    </location>
</feature>
<dbReference type="Proteomes" id="UP000811844">
    <property type="component" value="Unassembled WGS sequence"/>
</dbReference>
<keyword evidence="1" id="KW-0812">Transmembrane</keyword>
<protein>
    <submittedName>
        <fullName evidence="2">DUF2878 family protein</fullName>
    </submittedName>
</protein>
<dbReference type="RefSeq" id="WP_153661103.1">
    <property type="nucleotide sequence ID" value="NZ_JAAIKR010000001.1"/>
</dbReference>
<reference evidence="2 3" key="1">
    <citation type="submission" date="2020-02" db="EMBL/GenBank/DDBJ databases">
        <title>Shewanella WXL01 sp. nov., a marine bacterium isolated from green algae in Luhuitou Fringing Reef (Northern South China Sea).</title>
        <authorList>
            <person name="Wang X."/>
        </authorList>
    </citation>
    <scope>NUCLEOTIDE SEQUENCE [LARGE SCALE GENOMIC DNA]</scope>
    <source>
        <strain evidence="2 3">MCCC 1A01895</strain>
    </source>
</reference>
<feature type="transmembrane region" description="Helical" evidence="1">
    <location>
        <begin position="107"/>
        <end position="128"/>
    </location>
</feature>
<sequence length="178" mass="19501">MSKTSLLLFNVGGFQTIWWLGVLYHNQFVAISLSIIAIHFLLSSQKLKDAKLMAIVAITGMVIDSLLTLSGVFIFNVTPYWLGLLWMMFALSLPYSLAFLTRIPVGYQALAGGVSGAMSYLAGAKLLAVDLGYGFVTSTILLVVIWSLLLPVLVFITIHLMPHLRGHHAKMAFEQGNS</sequence>
<evidence type="ECO:0000313" key="2">
    <source>
        <dbReference type="EMBL" id="MBR9726585.1"/>
    </source>
</evidence>
<evidence type="ECO:0000313" key="3">
    <source>
        <dbReference type="Proteomes" id="UP000811844"/>
    </source>
</evidence>
<keyword evidence="3" id="KW-1185">Reference proteome</keyword>
<feature type="transmembrane region" description="Helical" evidence="1">
    <location>
        <begin position="17"/>
        <end position="42"/>
    </location>
</feature>
<organism evidence="2 3">
    <name type="scientific">Shewanella intestini</name>
    <dbReference type="NCBI Taxonomy" id="2017544"/>
    <lineage>
        <taxon>Bacteria</taxon>
        <taxon>Pseudomonadati</taxon>
        <taxon>Pseudomonadota</taxon>
        <taxon>Gammaproteobacteria</taxon>
        <taxon>Alteromonadales</taxon>
        <taxon>Shewanellaceae</taxon>
        <taxon>Shewanella</taxon>
    </lineage>
</organism>
<proteinExistence type="predicted"/>
<dbReference type="InterPro" id="IPR021306">
    <property type="entry name" value="DUF2878"/>
</dbReference>
<keyword evidence="1" id="KW-0472">Membrane</keyword>
<evidence type="ECO:0000256" key="1">
    <source>
        <dbReference type="SAM" id="Phobius"/>
    </source>
</evidence>
<dbReference type="EMBL" id="JAAIKR010000001">
    <property type="protein sequence ID" value="MBR9726585.1"/>
    <property type="molecule type" value="Genomic_DNA"/>
</dbReference>
<dbReference type="Pfam" id="PF11086">
    <property type="entry name" value="DUF2878"/>
    <property type="match status" value="1"/>
</dbReference>
<keyword evidence="1" id="KW-1133">Transmembrane helix</keyword>
<feature type="transmembrane region" description="Helical" evidence="1">
    <location>
        <begin position="140"/>
        <end position="161"/>
    </location>
</feature>